<reference evidence="1 2" key="1">
    <citation type="submission" date="2018-03" db="EMBL/GenBank/DDBJ databases">
        <authorList>
            <person name="Keele B.F."/>
        </authorList>
    </citation>
    <scope>NUCLEOTIDE SEQUENCE [LARGE SCALE GENOMIC DNA]</scope>
    <source>
        <strain evidence="1">ZCTH4_d</strain>
    </source>
</reference>
<dbReference type="EMBL" id="QEWE01000018">
    <property type="protein sequence ID" value="REJ28050.1"/>
    <property type="molecule type" value="Genomic_DNA"/>
</dbReference>
<evidence type="ECO:0000313" key="2">
    <source>
        <dbReference type="Proteomes" id="UP000257014"/>
    </source>
</evidence>
<name>A0A3E0K3G8_9BACI</name>
<gene>
    <name evidence="1" type="ORF">C6P37_09380</name>
</gene>
<sequence>MTSAFFSCLDVLACKLMNRFSAHDELFFMSVLFSEKRGQLSSERLLKVLFPAIDKNRHFRNNKN</sequence>
<dbReference type="AlphaFoldDB" id="A0A3E0K3G8"/>
<dbReference type="Proteomes" id="UP000257014">
    <property type="component" value="Unassembled WGS sequence"/>
</dbReference>
<protein>
    <submittedName>
        <fullName evidence="1">Uncharacterized protein</fullName>
    </submittedName>
</protein>
<organism evidence="1 2">
    <name type="scientific">Caldibacillus debilis</name>
    <dbReference type="NCBI Taxonomy" id="301148"/>
    <lineage>
        <taxon>Bacteria</taxon>
        <taxon>Bacillati</taxon>
        <taxon>Bacillota</taxon>
        <taxon>Bacilli</taxon>
        <taxon>Bacillales</taxon>
        <taxon>Bacillaceae</taxon>
        <taxon>Caldibacillus</taxon>
    </lineage>
</organism>
<accession>A0A3E0K3G8</accession>
<evidence type="ECO:0000313" key="1">
    <source>
        <dbReference type="EMBL" id="REJ28050.1"/>
    </source>
</evidence>
<comment type="caution">
    <text evidence="1">The sequence shown here is derived from an EMBL/GenBank/DDBJ whole genome shotgun (WGS) entry which is preliminary data.</text>
</comment>
<proteinExistence type="predicted"/>